<name>A0AAC8QH43_9BACT</name>
<dbReference type="Proteomes" id="UP000256345">
    <property type="component" value="Unassembled WGS sequence"/>
</dbReference>
<dbReference type="InterPro" id="IPR009875">
    <property type="entry name" value="PilZ_domain"/>
</dbReference>
<gene>
    <name evidence="2" type="ORF">AA314_09010</name>
    <name evidence="3" type="ORF">ATI61_111335</name>
</gene>
<reference evidence="3 5" key="2">
    <citation type="submission" date="2018-08" db="EMBL/GenBank/DDBJ databases">
        <title>Genomic Encyclopedia of Archaeal and Bacterial Type Strains, Phase II (KMG-II): from individual species to whole genera.</title>
        <authorList>
            <person name="Goeker M."/>
        </authorList>
    </citation>
    <scope>NUCLEOTIDE SEQUENCE [LARGE SCALE GENOMIC DNA]</scope>
    <source>
        <strain evidence="3 5">DSM 2261</strain>
    </source>
</reference>
<evidence type="ECO:0000259" key="1">
    <source>
        <dbReference type="Pfam" id="PF07238"/>
    </source>
</evidence>
<accession>A0AAC8QH43</accession>
<dbReference type="Pfam" id="PF07238">
    <property type="entry name" value="PilZ"/>
    <property type="match status" value="1"/>
</dbReference>
<proteinExistence type="predicted"/>
<dbReference type="EMBL" id="CP011509">
    <property type="protein sequence ID" value="AKJ07384.1"/>
    <property type="molecule type" value="Genomic_DNA"/>
</dbReference>
<dbReference type="Proteomes" id="UP000035579">
    <property type="component" value="Chromosome"/>
</dbReference>
<evidence type="ECO:0000313" key="4">
    <source>
        <dbReference type="Proteomes" id="UP000035579"/>
    </source>
</evidence>
<reference evidence="2 4" key="1">
    <citation type="submission" date="2015-05" db="EMBL/GenBank/DDBJ databases">
        <title>Genome assembly of Archangium gephyra DSM 2261.</title>
        <authorList>
            <person name="Sharma G."/>
            <person name="Subramanian S."/>
        </authorList>
    </citation>
    <scope>NUCLEOTIDE SEQUENCE [LARGE SCALE GENOMIC DNA]</scope>
    <source>
        <strain evidence="2 4">DSM 2261</strain>
    </source>
</reference>
<dbReference type="GO" id="GO:0035438">
    <property type="term" value="F:cyclic-di-GMP binding"/>
    <property type="evidence" value="ECO:0007669"/>
    <property type="project" value="InterPro"/>
</dbReference>
<protein>
    <submittedName>
        <fullName evidence="3">PilZ domain-containing protein</fullName>
    </submittedName>
</protein>
<organism evidence="2 4">
    <name type="scientific">Archangium gephyra</name>
    <dbReference type="NCBI Taxonomy" id="48"/>
    <lineage>
        <taxon>Bacteria</taxon>
        <taxon>Pseudomonadati</taxon>
        <taxon>Myxococcota</taxon>
        <taxon>Myxococcia</taxon>
        <taxon>Myxococcales</taxon>
        <taxon>Cystobacterineae</taxon>
        <taxon>Archangiaceae</taxon>
        <taxon>Archangium</taxon>
    </lineage>
</organism>
<sequence length="204" mass="23279">MADKRQQRRIKRRLMVKYGERELTQSGFTGDVSTTGLFIISSSLPRLDTRLHIQLFVEPERCVFFEGEVRRHKLVPAELRTLERGGFGVRLLSPREVLTSALDQELRVPHFELNYRTRAAFQQAYEREFRMGAAFVSTTQQLPRDMHVVLSLVLEFSGQVVELEAQVAQVFPPQEGPGAVVGLALLFTDRARAETLLRPWLGQA</sequence>
<dbReference type="AlphaFoldDB" id="A0AAC8QH43"/>
<dbReference type="EMBL" id="QUMU01000011">
    <property type="protein sequence ID" value="REG26784.1"/>
    <property type="molecule type" value="Genomic_DNA"/>
</dbReference>
<evidence type="ECO:0000313" key="5">
    <source>
        <dbReference type="Proteomes" id="UP000256345"/>
    </source>
</evidence>
<evidence type="ECO:0000313" key="3">
    <source>
        <dbReference type="EMBL" id="REG26784.1"/>
    </source>
</evidence>
<dbReference type="KEGG" id="age:AA314_09010"/>
<dbReference type="RefSeq" id="WP_047860425.1">
    <property type="nucleotide sequence ID" value="NZ_CP011509.1"/>
</dbReference>
<evidence type="ECO:0000313" key="2">
    <source>
        <dbReference type="EMBL" id="AKJ07384.1"/>
    </source>
</evidence>
<feature type="domain" description="PilZ" evidence="1">
    <location>
        <begin position="3"/>
        <end position="97"/>
    </location>
</feature>
<dbReference type="Gene3D" id="2.40.10.220">
    <property type="entry name" value="predicted glycosyltransferase like domains"/>
    <property type="match status" value="2"/>
</dbReference>
<keyword evidence="5" id="KW-1185">Reference proteome</keyword>